<dbReference type="InterPro" id="IPR000531">
    <property type="entry name" value="Beta-barrel_TonB"/>
</dbReference>
<dbReference type="Gene3D" id="2.40.170.20">
    <property type="entry name" value="TonB-dependent receptor, beta-barrel domain"/>
    <property type="match status" value="1"/>
</dbReference>
<keyword evidence="2 4" id="KW-0472">Membrane</keyword>
<comment type="subcellular location">
    <subcellularLocation>
        <location evidence="1 4">Cell outer membrane</location>
    </subcellularLocation>
</comment>
<evidence type="ECO:0000256" key="5">
    <source>
        <dbReference type="SAM" id="SignalP"/>
    </source>
</evidence>
<evidence type="ECO:0000256" key="4">
    <source>
        <dbReference type="RuleBase" id="RU003357"/>
    </source>
</evidence>
<dbReference type="PANTHER" id="PTHR40980:SF3">
    <property type="entry name" value="TONB-DEPENDENT RECEPTOR-LIKE BETA-BARREL DOMAIN-CONTAINING PROTEIN"/>
    <property type="match status" value="1"/>
</dbReference>
<keyword evidence="3" id="KW-0998">Cell outer membrane</keyword>
<keyword evidence="8" id="KW-0675">Receptor</keyword>
<dbReference type="RefSeq" id="WP_193911131.1">
    <property type="nucleotide sequence ID" value="NZ_PRDL01000001.1"/>
</dbReference>
<feature type="chain" id="PRO_5036904545" evidence="5">
    <location>
        <begin position="26"/>
        <end position="960"/>
    </location>
</feature>
<dbReference type="EMBL" id="PRDL01000001">
    <property type="protein sequence ID" value="MBE8718507.1"/>
    <property type="molecule type" value="Genomic_DNA"/>
</dbReference>
<dbReference type="SUPFAM" id="SSF56935">
    <property type="entry name" value="Porins"/>
    <property type="match status" value="1"/>
</dbReference>
<organism evidence="8 9">
    <name type="scientific">Cellvibrio polysaccharolyticus</name>
    <dbReference type="NCBI Taxonomy" id="2082724"/>
    <lineage>
        <taxon>Bacteria</taxon>
        <taxon>Pseudomonadati</taxon>
        <taxon>Pseudomonadota</taxon>
        <taxon>Gammaproteobacteria</taxon>
        <taxon>Cellvibrionales</taxon>
        <taxon>Cellvibrionaceae</taxon>
        <taxon>Cellvibrio</taxon>
    </lineage>
</organism>
<evidence type="ECO:0000256" key="2">
    <source>
        <dbReference type="ARBA" id="ARBA00023136"/>
    </source>
</evidence>
<gene>
    <name evidence="8" type="ORF">C4F51_15080</name>
</gene>
<evidence type="ECO:0000256" key="1">
    <source>
        <dbReference type="ARBA" id="ARBA00004442"/>
    </source>
</evidence>
<keyword evidence="9" id="KW-1185">Reference proteome</keyword>
<feature type="signal peptide" evidence="5">
    <location>
        <begin position="1"/>
        <end position="25"/>
    </location>
</feature>
<dbReference type="Pfam" id="PF07715">
    <property type="entry name" value="Plug"/>
    <property type="match status" value="1"/>
</dbReference>
<feature type="domain" description="TonB-dependent receptor-like beta-barrel" evidence="6">
    <location>
        <begin position="441"/>
        <end position="927"/>
    </location>
</feature>
<accession>A0A928V591</accession>
<dbReference type="InterPro" id="IPR037066">
    <property type="entry name" value="Plug_dom_sf"/>
</dbReference>
<evidence type="ECO:0000313" key="8">
    <source>
        <dbReference type="EMBL" id="MBE8718507.1"/>
    </source>
</evidence>
<keyword evidence="5" id="KW-0732">Signal</keyword>
<dbReference type="InterPro" id="IPR012910">
    <property type="entry name" value="Plug_dom"/>
</dbReference>
<dbReference type="Gene3D" id="2.170.130.10">
    <property type="entry name" value="TonB-dependent receptor, plug domain"/>
    <property type="match status" value="1"/>
</dbReference>
<name>A0A928V591_9GAMM</name>
<keyword evidence="4" id="KW-0798">TonB box</keyword>
<feature type="domain" description="TonB-dependent receptor plug" evidence="7">
    <location>
        <begin position="51"/>
        <end position="152"/>
    </location>
</feature>
<dbReference type="Pfam" id="PF00593">
    <property type="entry name" value="TonB_dep_Rec_b-barrel"/>
    <property type="match status" value="1"/>
</dbReference>
<sequence length="960" mass="104827">MFKLNALSAAVLVSVGTLSISDVYAQENLPIEEVVVQGIRASLNQARDLKRESAVIQDSIVAEDIGKFPDQNVAESLQRITGVTISRINGEGSQISVRSFGPQFNIVKLNSRTLATTTGERSFDFQVLPSELIGGADVIKSPTADLSAGSIGAYVNVTTPRPLQDVGFHAVASAKLNYHDLAEEINPEFSGLISNTFADDTVGVLLGATFKESDGRIDNYRTSHWNQYSNDGSGFGLPMGENTLGEDGQPTRLEGSRGPGRTIFNMINENRKRTGAMAVVQWQPNSNFLTTVDVLHTKLEREFLGSGLQVPNQTLGRYTRAVVSDSGTLLEATIANTDLEMNVAYGLQESTTNAFGINSVFTEGNLTLEFDASFSKADSDFEGDDTSALHYTLFDNNGAIQPGEIILDYRTDIPTMTTTGALEVTDMSKVRAAWQRYSAQEIEDEVSEFKLDALYQIDTGILQSVKAGVAYEDRNISFQRFGTEFDPVSGGETWNGAGMWIGDGSTWGTDPSLGVLPSSVLSMSDSNFMDGISGNFPRQWVQVADHKAYRQATQKYLEERVANGDSYRADIVNAGWDTVYLGPGGSYTNEEETVSAYAMVNLQGDLGDFAWSGNVGARYLSITNNAIGTASTIDLLRLNEESSNLPEQVDNTATTSPQAMEVETTEDHFLPSLNLKLDLGNGHYLRTAAAKTITRPALSDSGVNVQESAGVDSPTVAISGGNPYLKSYEVIQFDLSYEYYADDDSSYSVSYFYKDIDNFISTINTVAPWNGPIDPQLAAAYALTGQTVTFNSTRKENRAGGVVQGIELGALHYFSYLPGFWDGFGLQANYTFADSEDKDATPINQPLVPEPGAGLEGFARHSYNLVAFYDKNNFQTRLAYNWRDNFLSSRSGDGLQPEYTEDYGQLDLSMSYDFTESLTGSLEVINLTNETRLMYLGQRDRVSLVEMSGTRFQVGLRATF</sequence>
<evidence type="ECO:0000256" key="3">
    <source>
        <dbReference type="ARBA" id="ARBA00023237"/>
    </source>
</evidence>
<dbReference type="InterPro" id="IPR010104">
    <property type="entry name" value="TonB_rcpt_bac"/>
</dbReference>
<reference evidence="8" key="1">
    <citation type="submission" date="2018-07" db="EMBL/GenBank/DDBJ databases">
        <title>Genome assembly of strain Ka43.</title>
        <authorList>
            <person name="Kukolya J."/>
            <person name="Nagy I."/>
            <person name="Horvath B."/>
            <person name="Toth A."/>
        </authorList>
    </citation>
    <scope>NUCLEOTIDE SEQUENCE</scope>
    <source>
        <strain evidence="8">KB43</strain>
    </source>
</reference>
<comment type="caution">
    <text evidence="8">The sequence shown here is derived from an EMBL/GenBank/DDBJ whole genome shotgun (WGS) entry which is preliminary data.</text>
</comment>
<dbReference type="AlphaFoldDB" id="A0A928V591"/>
<dbReference type="Proteomes" id="UP000652567">
    <property type="component" value="Unassembled WGS sequence"/>
</dbReference>
<dbReference type="InterPro" id="IPR036942">
    <property type="entry name" value="Beta-barrel_TonB_sf"/>
</dbReference>
<comment type="similarity">
    <text evidence="4">Belongs to the TonB-dependent receptor family.</text>
</comment>
<proteinExistence type="inferred from homology"/>
<dbReference type="GO" id="GO:0009279">
    <property type="term" value="C:cell outer membrane"/>
    <property type="evidence" value="ECO:0007669"/>
    <property type="project" value="UniProtKB-SubCell"/>
</dbReference>
<protein>
    <submittedName>
        <fullName evidence="8">TonB-dependent receptor</fullName>
    </submittedName>
</protein>
<evidence type="ECO:0000259" key="7">
    <source>
        <dbReference type="Pfam" id="PF07715"/>
    </source>
</evidence>
<dbReference type="NCBIfam" id="TIGR01782">
    <property type="entry name" value="TonB-Xanth-Caul"/>
    <property type="match status" value="1"/>
</dbReference>
<dbReference type="PANTHER" id="PTHR40980">
    <property type="entry name" value="PLUG DOMAIN-CONTAINING PROTEIN"/>
    <property type="match status" value="1"/>
</dbReference>
<evidence type="ECO:0000259" key="6">
    <source>
        <dbReference type="Pfam" id="PF00593"/>
    </source>
</evidence>
<evidence type="ECO:0000313" key="9">
    <source>
        <dbReference type="Proteomes" id="UP000652567"/>
    </source>
</evidence>